<keyword evidence="5" id="KW-1185">Reference proteome</keyword>
<organism evidence="4 5">
    <name type="scientific">Oculimacula yallundae</name>
    <dbReference type="NCBI Taxonomy" id="86028"/>
    <lineage>
        <taxon>Eukaryota</taxon>
        <taxon>Fungi</taxon>
        <taxon>Dikarya</taxon>
        <taxon>Ascomycota</taxon>
        <taxon>Pezizomycotina</taxon>
        <taxon>Leotiomycetes</taxon>
        <taxon>Helotiales</taxon>
        <taxon>Ploettnerulaceae</taxon>
        <taxon>Oculimacula</taxon>
    </lineage>
</organism>
<keyword evidence="2" id="KW-0472">Membrane</keyword>
<protein>
    <submittedName>
        <fullName evidence="4">Uncharacterized protein</fullName>
    </submittedName>
</protein>
<feature type="region of interest" description="Disordered" evidence="1">
    <location>
        <begin position="320"/>
        <end position="351"/>
    </location>
</feature>
<evidence type="ECO:0000256" key="1">
    <source>
        <dbReference type="SAM" id="MobiDB-lite"/>
    </source>
</evidence>
<keyword evidence="3" id="KW-0732">Signal</keyword>
<feature type="signal peptide" evidence="3">
    <location>
        <begin position="1"/>
        <end position="17"/>
    </location>
</feature>
<name>A0ABR4CEH4_9HELO</name>
<sequence length="385" mass="38498">MYIKLLALATAVSTVVAQEPSFCDKYTTALFTDNTQDNQYKLLVAVVNTAVIGNYSETKTGAVVPGILAPGQVGGTAVDLLPYFNGVLASTNQGEGHGVSVNFLDDGGASALKAGRPSNGKTSRQYLLLTHLYEYFGELLGCSKQGGGDFPKYAGHPSMYGVHKFMVLNHAEVTYFIQQVAASALSFGVSAEDIAPVGQALMAFFNYRCLPPTIVIQAQGAQPQSICTDPSCPLADNSDCAGVQNITHPAVAKPGVVYGKNATYSNITHPGHPSQCTPERCPSGCKGAVCPGGYIDGGSGNQGGAGGAGGSGYGNNGGSGSGSGAGGSGPGSGHPGSDSGSGSGAGNGEAGSGDYNPATVSTAGAAALGMSFIAVIGGGVAFFLL</sequence>
<evidence type="ECO:0000256" key="2">
    <source>
        <dbReference type="SAM" id="Phobius"/>
    </source>
</evidence>
<feature type="transmembrane region" description="Helical" evidence="2">
    <location>
        <begin position="363"/>
        <end position="384"/>
    </location>
</feature>
<proteinExistence type="predicted"/>
<evidence type="ECO:0000313" key="5">
    <source>
        <dbReference type="Proteomes" id="UP001595075"/>
    </source>
</evidence>
<dbReference type="Proteomes" id="UP001595075">
    <property type="component" value="Unassembled WGS sequence"/>
</dbReference>
<reference evidence="4 5" key="1">
    <citation type="journal article" date="2024" name="Commun. Biol.">
        <title>Comparative genomic analysis of thermophilic fungi reveals convergent evolutionary adaptations and gene losses.</title>
        <authorList>
            <person name="Steindorff A.S."/>
            <person name="Aguilar-Pontes M.V."/>
            <person name="Robinson A.J."/>
            <person name="Andreopoulos B."/>
            <person name="LaButti K."/>
            <person name="Kuo A."/>
            <person name="Mondo S."/>
            <person name="Riley R."/>
            <person name="Otillar R."/>
            <person name="Haridas S."/>
            <person name="Lipzen A."/>
            <person name="Grimwood J."/>
            <person name="Schmutz J."/>
            <person name="Clum A."/>
            <person name="Reid I.D."/>
            <person name="Moisan M.C."/>
            <person name="Butler G."/>
            <person name="Nguyen T.T.M."/>
            <person name="Dewar K."/>
            <person name="Conant G."/>
            <person name="Drula E."/>
            <person name="Henrissat B."/>
            <person name="Hansel C."/>
            <person name="Singer S."/>
            <person name="Hutchinson M.I."/>
            <person name="de Vries R.P."/>
            <person name="Natvig D.O."/>
            <person name="Powell A.J."/>
            <person name="Tsang A."/>
            <person name="Grigoriev I.V."/>
        </authorList>
    </citation>
    <scope>NUCLEOTIDE SEQUENCE [LARGE SCALE GENOMIC DNA]</scope>
    <source>
        <strain evidence="4 5">CBS 494.80</strain>
    </source>
</reference>
<evidence type="ECO:0000256" key="3">
    <source>
        <dbReference type="SAM" id="SignalP"/>
    </source>
</evidence>
<comment type="caution">
    <text evidence="4">The sequence shown here is derived from an EMBL/GenBank/DDBJ whole genome shotgun (WGS) entry which is preliminary data.</text>
</comment>
<evidence type="ECO:0000313" key="4">
    <source>
        <dbReference type="EMBL" id="KAL2067651.1"/>
    </source>
</evidence>
<keyword evidence="2" id="KW-1133">Transmembrane helix</keyword>
<feature type="chain" id="PRO_5047485152" evidence="3">
    <location>
        <begin position="18"/>
        <end position="385"/>
    </location>
</feature>
<gene>
    <name evidence="4" type="ORF">VTL71DRAFT_15747</name>
</gene>
<accession>A0ABR4CEH4</accession>
<dbReference type="EMBL" id="JAZHXI010000009">
    <property type="protein sequence ID" value="KAL2067651.1"/>
    <property type="molecule type" value="Genomic_DNA"/>
</dbReference>
<keyword evidence="2" id="KW-0812">Transmembrane</keyword>